<dbReference type="EMBL" id="QTSU01000002">
    <property type="protein sequence ID" value="RDZ27258.1"/>
    <property type="molecule type" value="Genomic_DNA"/>
</dbReference>
<dbReference type="InterPro" id="IPR012338">
    <property type="entry name" value="Beta-lactam/transpept-like"/>
</dbReference>
<evidence type="ECO:0000313" key="3">
    <source>
        <dbReference type="EMBL" id="RDZ27258.1"/>
    </source>
</evidence>
<comment type="caution">
    <text evidence="3">The sequence shown here is derived from an EMBL/GenBank/DDBJ whole genome shotgun (WGS) entry which is preliminary data.</text>
</comment>
<organism evidence="3 4">
    <name type="scientific">Lysobacter silvisoli</name>
    <dbReference type="NCBI Taxonomy" id="2293254"/>
    <lineage>
        <taxon>Bacteria</taxon>
        <taxon>Pseudomonadati</taxon>
        <taxon>Pseudomonadota</taxon>
        <taxon>Gammaproteobacteria</taxon>
        <taxon>Lysobacterales</taxon>
        <taxon>Lysobacteraceae</taxon>
        <taxon>Lysobacter</taxon>
    </lineage>
</organism>
<protein>
    <submittedName>
        <fullName evidence="3">Class A beta-lactamase-related serine hydrolase</fullName>
    </submittedName>
</protein>
<proteinExistence type="predicted"/>
<dbReference type="PANTHER" id="PTHR46825">
    <property type="entry name" value="D-ALANYL-D-ALANINE-CARBOXYPEPTIDASE/ENDOPEPTIDASE AMPH"/>
    <property type="match status" value="1"/>
</dbReference>
<dbReference type="InterPro" id="IPR050491">
    <property type="entry name" value="AmpC-like"/>
</dbReference>
<feature type="domain" description="Beta-lactamase-related" evidence="2">
    <location>
        <begin position="44"/>
        <end position="351"/>
    </location>
</feature>
<dbReference type="SUPFAM" id="SSF56601">
    <property type="entry name" value="beta-lactamase/transpeptidase-like"/>
    <property type="match status" value="1"/>
</dbReference>
<dbReference type="OrthoDB" id="9799367at2"/>
<dbReference type="Proteomes" id="UP000264492">
    <property type="component" value="Unassembled WGS sequence"/>
</dbReference>
<dbReference type="AlphaFoldDB" id="A0A371K012"/>
<keyword evidence="1" id="KW-0732">Signal</keyword>
<dbReference type="GO" id="GO:0016787">
    <property type="term" value="F:hydrolase activity"/>
    <property type="evidence" value="ECO:0007669"/>
    <property type="project" value="UniProtKB-KW"/>
</dbReference>
<evidence type="ECO:0000256" key="1">
    <source>
        <dbReference type="SAM" id="SignalP"/>
    </source>
</evidence>
<evidence type="ECO:0000313" key="4">
    <source>
        <dbReference type="Proteomes" id="UP000264492"/>
    </source>
</evidence>
<dbReference type="PANTHER" id="PTHR46825:SF9">
    <property type="entry name" value="BETA-LACTAMASE-RELATED DOMAIN-CONTAINING PROTEIN"/>
    <property type="match status" value="1"/>
</dbReference>
<keyword evidence="4" id="KW-1185">Reference proteome</keyword>
<feature type="chain" id="PRO_5016786427" evidence="1">
    <location>
        <begin position="28"/>
        <end position="481"/>
    </location>
</feature>
<gene>
    <name evidence="3" type="ORF">DX914_13500</name>
</gene>
<evidence type="ECO:0000259" key="2">
    <source>
        <dbReference type="Pfam" id="PF00144"/>
    </source>
</evidence>
<dbReference type="Gene3D" id="3.40.710.10">
    <property type="entry name" value="DD-peptidase/beta-lactamase superfamily"/>
    <property type="match status" value="1"/>
</dbReference>
<keyword evidence="3" id="KW-0378">Hydrolase</keyword>
<accession>A0A371K012</accession>
<sequence>MSSVSSLDRLRWCLAFAALIPVATAGAACGAATDDAQAAQASQAMLDALVRTNGVPGMGAAVWRDGQVVWTGCAGWRDLEARQPVQADTVFRLASVSKVIAATAAAKLNEQGKLDLDAPVAQLLPWLRNGWAPISVRQLAAHTSGLPHYEGDDMRAGERHYANGREAVALFSSRKLRSAPGTEYRYSSWGYTLIGATIEAASGQHFLDYVAQQITPGLSIAADTDGRGERVSRMYEIDGRTRRLAEVRDFSYTWPGGGLAATPESLVRFGGRLLQGQIVSPSTFAAMLRPARLADGGPVVENDYRLALGWRVSDDADGLRMAHHAGVTAGARSSLVLWPDRQLASGVLSNALWVASIDKTAMMLAAPFLPVPAGLHANACPVGVTVYRGRLGDRELQGAVRFRQEHRRCIGELDAAAALTQHFASATAWPNRSLSLIGLDPRGDFGRAALVTPHGLYDLRAQGDGRFQAKFSEQLTLELQF</sequence>
<reference evidence="3 4" key="1">
    <citation type="submission" date="2018-08" db="EMBL/GenBank/DDBJ databases">
        <title>Lysobacter sp. zong2l5, whole genome shotgun sequence.</title>
        <authorList>
            <person name="Zhang X."/>
            <person name="Feng G."/>
            <person name="Zhu H."/>
        </authorList>
    </citation>
    <scope>NUCLEOTIDE SEQUENCE [LARGE SCALE GENOMIC DNA]</scope>
    <source>
        <strain evidence="4">zong2l5</strain>
    </source>
</reference>
<name>A0A371K012_9GAMM</name>
<dbReference type="InterPro" id="IPR001466">
    <property type="entry name" value="Beta-lactam-related"/>
</dbReference>
<dbReference type="Pfam" id="PF00144">
    <property type="entry name" value="Beta-lactamase"/>
    <property type="match status" value="1"/>
</dbReference>
<feature type="signal peptide" evidence="1">
    <location>
        <begin position="1"/>
        <end position="27"/>
    </location>
</feature>
<dbReference type="RefSeq" id="WP_115859634.1">
    <property type="nucleotide sequence ID" value="NZ_QTSU01000002.1"/>
</dbReference>